<dbReference type="PATRIC" id="fig|402612.5.peg.2184"/>
<dbReference type="PROSITE" id="PS52015">
    <property type="entry name" value="TONB_CTD"/>
    <property type="match status" value="1"/>
</dbReference>
<keyword evidence="3" id="KW-0813">Transport</keyword>
<dbReference type="eggNOG" id="COG0810">
    <property type="taxonomic scope" value="Bacteria"/>
</dbReference>
<keyword evidence="9" id="KW-0472">Membrane</keyword>
<feature type="domain" description="TonB C-terminal" evidence="10">
    <location>
        <begin position="55"/>
        <end position="151"/>
    </location>
</feature>
<keyword evidence="5" id="KW-0997">Cell inner membrane</keyword>
<evidence type="ECO:0000259" key="10">
    <source>
        <dbReference type="PROSITE" id="PS52015"/>
    </source>
</evidence>
<dbReference type="PANTHER" id="PTHR33446:SF2">
    <property type="entry name" value="PROTEIN TONB"/>
    <property type="match status" value="1"/>
</dbReference>
<dbReference type="PANTHER" id="PTHR33446">
    <property type="entry name" value="PROTEIN TONB-RELATED"/>
    <property type="match status" value="1"/>
</dbReference>
<organism evidence="11 12">
    <name type="scientific">Flavobacterium psychrophilum (strain ATCC 49511 / DSM 21280 / CIP 103535 / JIP02/86)</name>
    <dbReference type="NCBI Taxonomy" id="402612"/>
    <lineage>
        <taxon>Bacteria</taxon>
        <taxon>Pseudomonadati</taxon>
        <taxon>Bacteroidota</taxon>
        <taxon>Flavobacteriia</taxon>
        <taxon>Flavobacteriales</taxon>
        <taxon>Flavobacteriaceae</taxon>
        <taxon>Flavobacterium</taxon>
    </lineage>
</organism>
<dbReference type="Pfam" id="PF03544">
    <property type="entry name" value="TonB_C"/>
    <property type="match status" value="1"/>
</dbReference>
<evidence type="ECO:0000256" key="8">
    <source>
        <dbReference type="ARBA" id="ARBA00022989"/>
    </source>
</evidence>
<reference evidence="11 12" key="1">
    <citation type="journal article" date="2007" name="Nat. Biotechnol.">
        <title>Complete genome sequence of the fish pathogen Flavobacterium psychrophilum.</title>
        <authorList>
            <person name="Duchaud E."/>
            <person name="Boussaha M."/>
            <person name="Loux V."/>
            <person name="Bernardet J.F."/>
            <person name="Michel C."/>
            <person name="Kerouault B."/>
            <person name="Mondot S."/>
            <person name="Nicolas P."/>
            <person name="Bossy R."/>
            <person name="Caron C."/>
            <person name="Bessieres P."/>
            <person name="Gibrat J.F."/>
            <person name="Claverol S."/>
            <person name="Dumetz F."/>
            <person name="Le Henaff M."/>
            <person name="Benmansour A."/>
        </authorList>
    </citation>
    <scope>NUCLEOTIDE SEQUENCE [LARGE SCALE GENOMIC DNA]</scope>
    <source>
        <strain evidence="12">ATCC 49511 / DSM 21280 / CIP 103535 / JIP02/86</strain>
    </source>
</reference>
<dbReference type="HOGENOM" id="CLU_065795_3_2_10"/>
<gene>
    <name evidence="11" type="ordered locus">FP2156</name>
</gene>
<dbReference type="AlphaFoldDB" id="A6H1J3"/>
<proteinExistence type="inferred from homology"/>
<comment type="similarity">
    <text evidence="2">Belongs to the TonB family.</text>
</comment>
<keyword evidence="4" id="KW-1003">Cell membrane</keyword>
<dbReference type="GO" id="GO:0015031">
    <property type="term" value="P:protein transport"/>
    <property type="evidence" value="ECO:0007669"/>
    <property type="project" value="UniProtKB-KW"/>
</dbReference>
<keyword evidence="7" id="KW-0653">Protein transport</keyword>
<evidence type="ECO:0000256" key="5">
    <source>
        <dbReference type="ARBA" id="ARBA00022519"/>
    </source>
</evidence>
<dbReference type="GO" id="GO:0055085">
    <property type="term" value="P:transmembrane transport"/>
    <property type="evidence" value="ECO:0007669"/>
    <property type="project" value="InterPro"/>
</dbReference>
<dbReference type="KEGG" id="fps:FP2156"/>
<evidence type="ECO:0000313" key="11">
    <source>
        <dbReference type="EMBL" id="CAL44217.1"/>
    </source>
</evidence>
<keyword evidence="12" id="KW-1185">Reference proteome</keyword>
<evidence type="ECO:0000256" key="9">
    <source>
        <dbReference type="ARBA" id="ARBA00023136"/>
    </source>
</evidence>
<dbReference type="GO" id="GO:0031992">
    <property type="term" value="F:energy transducer activity"/>
    <property type="evidence" value="ECO:0007669"/>
    <property type="project" value="TreeGrafter"/>
</dbReference>
<dbReference type="NCBIfam" id="TIGR01352">
    <property type="entry name" value="tonB_Cterm"/>
    <property type="match status" value="1"/>
</dbReference>
<dbReference type="OrthoDB" id="1352583at2"/>
<dbReference type="GO" id="GO:0098797">
    <property type="term" value="C:plasma membrane protein complex"/>
    <property type="evidence" value="ECO:0007669"/>
    <property type="project" value="TreeGrafter"/>
</dbReference>
<comment type="subcellular location">
    <subcellularLocation>
        <location evidence="1">Cell inner membrane</location>
        <topology evidence="1">Single-pass membrane protein</topology>
        <orientation evidence="1">Periplasmic side</orientation>
    </subcellularLocation>
</comment>
<evidence type="ECO:0000256" key="3">
    <source>
        <dbReference type="ARBA" id="ARBA00022448"/>
    </source>
</evidence>
<keyword evidence="6" id="KW-0812">Transmembrane</keyword>
<evidence type="ECO:0000256" key="2">
    <source>
        <dbReference type="ARBA" id="ARBA00006555"/>
    </source>
</evidence>
<dbReference type="Gene3D" id="3.30.1150.10">
    <property type="match status" value="1"/>
</dbReference>
<dbReference type="STRING" id="402612.FP2156"/>
<name>A6H1J3_FLAPJ</name>
<dbReference type="Proteomes" id="UP000006394">
    <property type="component" value="Chromosome"/>
</dbReference>
<dbReference type="InterPro" id="IPR037682">
    <property type="entry name" value="TonB_C"/>
</dbReference>
<sequence length="153" mass="17634">MNEVNLAECRLSMKKIILIFSLVLLVENVKAQNKSEVDKPVCELPALNIKPEFAGRDGNFIQFIYNHLQYPKKAKRKKTTGKVITSFIVEKDGNISDIIILNGLPNGCNEAVINLIKRLPKWRPAMENGKFIRFTYELQIEFGPENYKFYKNI</sequence>
<dbReference type="EnsemblBacteria" id="CAL44217">
    <property type="protein sequence ID" value="CAL44217"/>
    <property type="gene ID" value="FP2156"/>
</dbReference>
<evidence type="ECO:0000256" key="6">
    <source>
        <dbReference type="ARBA" id="ARBA00022692"/>
    </source>
</evidence>
<dbReference type="SUPFAM" id="SSF74653">
    <property type="entry name" value="TolA/TonB C-terminal domain"/>
    <property type="match status" value="1"/>
</dbReference>
<evidence type="ECO:0000256" key="7">
    <source>
        <dbReference type="ARBA" id="ARBA00022927"/>
    </source>
</evidence>
<protein>
    <submittedName>
        <fullName evidence="11">Transporter</fullName>
    </submittedName>
</protein>
<dbReference type="InterPro" id="IPR051045">
    <property type="entry name" value="TonB-dependent_transducer"/>
</dbReference>
<evidence type="ECO:0000256" key="4">
    <source>
        <dbReference type="ARBA" id="ARBA00022475"/>
    </source>
</evidence>
<keyword evidence="8" id="KW-1133">Transmembrane helix</keyword>
<evidence type="ECO:0000313" key="12">
    <source>
        <dbReference type="Proteomes" id="UP000006394"/>
    </source>
</evidence>
<dbReference type="EMBL" id="AM398681">
    <property type="protein sequence ID" value="CAL44217.1"/>
    <property type="molecule type" value="Genomic_DNA"/>
</dbReference>
<accession>A6H1J3</accession>
<evidence type="ECO:0000256" key="1">
    <source>
        <dbReference type="ARBA" id="ARBA00004383"/>
    </source>
</evidence>
<dbReference type="InterPro" id="IPR006260">
    <property type="entry name" value="TonB/TolA_C"/>
</dbReference>